<evidence type="ECO:0000256" key="1">
    <source>
        <dbReference type="SAM" id="MobiDB-lite"/>
    </source>
</evidence>
<gene>
    <name evidence="2" type="ORF">ElyMa_004098300</name>
</gene>
<name>A0AAV4GBR5_9GAST</name>
<dbReference type="EMBL" id="BMAT01008337">
    <property type="protein sequence ID" value="GFR82465.1"/>
    <property type="molecule type" value="Genomic_DNA"/>
</dbReference>
<proteinExistence type="predicted"/>
<accession>A0AAV4GBR5</accession>
<feature type="region of interest" description="Disordered" evidence="1">
    <location>
        <begin position="15"/>
        <end position="41"/>
    </location>
</feature>
<evidence type="ECO:0000313" key="2">
    <source>
        <dbReference type="EMBL" id="GFR82465.1"/>
    </source>
</evidence>
<dbReference type="Proteomes" id="UP000762676">
    <property type="component" value="Unassembled WGS sequence"/>
</dbReference>
<feature type="region of interest" description="Disordered" evidence="1">
    <location>
        <begin position="63"/>
        <end position="102"/>
    </location>
</feature>
<protein>
    <submittedName>
        <fullName evidence="2">Uncharacterized protein</fullName>
    </submittedName>
</protein>
<feature type="compositionally biased region" description="Polar residues" evidence="1">
    <location>
        <begin position="69"/>
        <end position="80"/>
    </location>
</feature>
<sequence>MTPFAISTLLTSNPSCNEKPITRNRKKRLSNNSANSKTFEEAASTYNAELKQNGPTKELTLIESKSTEKTSNIATTTLNETRGKTSQKEQQKRNRPHKEKTNYMVQIVLRQIGRNKYRKIYPPFSAHVSHKTPSGTK</sequence>
<organism evidence="2 3">
    <name type="scientific">Elysia marginata</name>
    <dbReference type="NCBI Taxonomy" id="1093978"/>
    <lineage>
        <taxon>Eukaryota</taxon>
        <taxon>Metazoa</taxon>
        <taxon>Spiralia</taxon>
        <taxon>Lophotrochozoa</taxon>
        <taxon>Mollusca</taxon>
        <taxon>Gastropoda</taxon>
        <taxon>Heterobranchia</taxon>
        <taxon>Euthyneura</taxon>
        <taxon>Panpulmonata</taxon>
        <taxon>Sacoglossa</taxon>
        <taxon>Placobranchoidea</taxon>
        <taxon>Plakobranchidae</taxon>
        <taxon>Elysia</taxon>
    </lineage>
</organism>
<comment type="caution">
    <text evidence="2">The sequence shown here is derived from an EMBL/GenBank/DDBJ whole genome shotgun (WGS) entry which is preliminary data.</text>
</comment>
<keyword evidence="3" id="KW-1185">Reference proteome</keyword>
<evidence type="ECO:0000313" key="3">
    <source>
        <dbReference type="Proteomes" id="UP000762676"/>
    </source>
</evidence>
<feature type="compositionally biased region" description="Basic and acidic residues" evidence="1">
    <location>
        <begin position="81"/>
        <end position="92"/>
    </location>
</feature>
<reference evidence="2 3" key="1">
    <citation type="journal article" date="2021" name="Elife">
        <title>Chloroplast acquisition without the gene transfer in kleptoplastic sea slugs, Plakobranchus ocellatus.</title>
        <authorList>
            <person name="Maeda T."/>
            <person name="Takahashi S."/>
            <person name="Yoshida T."/>
            <person name="Shimamura S."/>
            <person name="Takaki Y."/>
            <person name="Nagai Y."/>
            <person name="Toyoda A."/>
            <person name="Suzuki Y."/>
            <person name="Arimoto A."/>
            <person name="Ishii H."/>
            <person name="Satoh N."/>
            <person name="Nishiyama T."/>
            <person name="Hasebe M."/>
            <person name="Maruyama T."/>
            <person name="Minagawa J."/>
            <person name="Obokata J."/>
            <person name="Shigenobu S."/>
        </authorList>
    </citation>
    <scope>NUCLEOTIDE SEQUENCE [LARGE SCALE GENOMIC DNA]</scope>
</reference>
<dbReference type="AlphaFoldDB" id="A0AAV4GBR5"/>